<proteinExistence type="predicted"/>
<dbReference type="Proteomes" id="UP001497623">
    <property type="component" value="Unassembled WGS sequence"/>
</dbReference>
<gene>
    <name evidence="2" type="ORF">MNOR_LOCUS4896</name>
</gene>
<keyword evidence="3" id="KW-1185">Reference proteome</keyword>
<sequence length="118" mass="13533">DHPGHFVHEHHHHHVSECGRPFRPQHPSQDGTMRLLDPPVAAELKKCILTKNGLLKSWDGLVNRGVMMAMIYQPFLDYSELVDPVKEAIEATCPEPVDYEIHDFYRCVHKTCVDNIVP</sequence>
<evidence type="ECO:0000256" key="1">
    <source>
        <dbReference type="SAM" id="MobiDB-lite"/>
    </source>
</evidence>
<dbReference type="EMBL" id="CAXKWB010001829">
    <property type="protein sequence ID" value="CAL4065575.1"/>
    <property type="molecule type" value="Genomic_DNA"/>
</dbReference>
<feature type="non-terminal residue" evidence="2">
    <location>
        <position position="1"/>
    </location>
</feature>
<protein>
    <submittedName>
        <fullName evidence="2">Uncharacterized protein</fullName>
    </submittedName>
</protein>
<feature type="region of interest" description="Disordered" evidence="1">
    <location>
        <begin position="1"/>
        <end position="34"/>
    </location>
</feature>
<evidence type="ECO:0000313" key="2">
    <source>
        <dbReference type="EMBL" id="CAL4065575.1"/>
    </source>
</evidence>
<accession>A0AAV2PUJ8</accession>
<reference evidence="2 3" key="1">
    <citation type="submission" date="2024-05" db="EMBL/GenBank/DDBJ databases">
        <authorList>
            <person name="Wallberg A."/>
        </authorList>
    </citation>
    <scope>NUCLEOTIDE SEQUENCE [LARGE SCALE GENOMIC DNA]</scope>
</reference>
<dbReference type="AlphaFoldDB" id="A0AAV2PUJ8"/>
<comment type="caution">
    <text evidence="2">The sequence shown here is derived from an EMBL/GenBank/DDBJ whole genome shotgun (WGS) entry which is preliminary data.</text>
</comment>
<name>A0AAV2PUJ8_MEGNR</name>
<evidence type="ECO:0000313" key="3">
    <source>
        <dbReference type="Proteomes" id="UP001497623"/>
    </source>
</evidence>
<organism evidence="2 3">
    <name type="scientific">Meganyctiphanes norvegica</name>
    <name type="common">Northern krill</name>
    <name type="synonym">Thysanopoda norvegica</name>
    <dbReference type="NCBI Taxonomy" id="48144"/>
    <lineage>
        <taxon>Eukaryota</taxon>
        <taxon>Metazoa</taxon>
        <taxon>Ecdysozoa</taxon>
        <taxon>Arthropoda</taxon>
        <taxon>Crustacea</taxon>
        <taxon>Multicrustacea</taxon>
        <taxon>Malacostraca</taxon>
        <taxon>Eumalacostraca</taxon>
        <taxon>Eucarida</taxon>
        <taxon>Euphausiacea</taxon>
        <taxon>Euphausiidae</taxon>
        <taxon>Meganyctiphanes</taxon>
    </lineage>
</organism>